<gene>
    <name evidence="1" type="ORF">SMTD_LOCUS16862</name>
</gene>
<sequence length="60" mass="7007">MILTEGELSPQISFSYKFHISVCKELVRCNKAATLWCIKICIAHRPYRKTRIPRNTILKS</sequence>
<dbReference type="Proteomes" id="UP000269396">
    <property type="component" value="Unassembled WGS sequence"/>
</dbReference>
<name>A0A3P8G363_9TREM</name>
<dbReference type="EMBL" id="UZAL01037808">
    <property type="protein sequence ID" value="VDP72550.1"/>
    <property type="molecule type" value="Genomic_DNA"/>
</dbReference>
<accession>A0A3P8G363</accession>
<reference evidence="1 2" key="1">
    <citation type="submission" date="2018-11" db="EMBL/GenBank/DDBJ databases">
        <authorList>
            <consortium name="Pathogen Informatics"/>
        </authorList>
    </citation>
    <scope>NUCLEOTIDE SEQUENCE [LARGE SCALE GENOMIC DNA]</scope>
    <source>
        <strain>Denwood</strain>
        <strain evidence="2">Zambia</strain>
    </source>
</reference>
<organism evidence="1 2">
    <name type="scientific">Schistosoma mattheei</name>
    <dbReference type="NCBI Taxonomy" id="31246"/>
    <lineage>
        <taxon>Eukaryota</taxon>
        <taxon>Metazoa</taxon>
        <taxon>Spiralia</taxon>
        <taxon>Lophotrochozoa</taxon>
        <taxon>Platyhelminthes</taxon>
        <taxon>Trematoda</taxon>
        <taxon>Digenea</taxon>
        <taxon>Strigeidida</taxon>
        <taxon>Schistosomatoidea</taxon>
        <taxon>Schistosomatidae</taxon>
        <taxon>Schistosoma</taxon>
    </lineage>
</organism>
<dbReference type="AlphaFoldDB" id="A0A3P8G363"/>
<evidence type="ECO:0000313" key="2">
    <source>
        <dbReference type="Proteomes" id="UP000269396"/>
    </source>
</evidence>
<proteinExistence type="predicted"/>
<keyword evidence="2" id="KW-1185">Reference proteome</keyword>
<protein>
    <submittedName>
        <fullName evidence="1">Uncharacterized protein</fullName>
    </submittedName>
</protein>
<evidence type="ECO:0000313" key="1">
    <source>
        <dbReference type="EMBL" id="VDP72550.1"/>
    </source>
</evidence>